<accession>A0A0D1Z226</accession>
<proteinExistence type="predicted"/>
<evidence type="ECO:0000313" key="1">
    <source>
        <dbReference type="EMBL" id="KIW21731.1"/>
    </source>
</evidence>
<feature type="non-terminal residue" evidence="1">
    <location>
        <position position="1"/>
    </location>
</feature>
<dbReference type="EMBL" id="KN847236">
    <property type="protein sequence ID" value="KIW21731.1"/>
    <property type="molecule type" value="Genomic_DNA"/>
</dbReference>
<dbReference type="HOGENOM" id="CLU_1606578_0_0_1"/>
<dbReference type="Proteomes" id="UP000054466">
    <property type="component" value="Unassembled WGS sequence"/>
</dbReference>
<dbReference type="VEuPathDB" id="FungiDB:PV07_12837"/>
<dbReference type="OrthoDB" id="5125733at2759"/>
<sequence>ILSTAIEQPKNSKMAKVSSAEMQIRGSLFEARLQIANRDVDGNPKEDGLYVLVLSSHDDPNDMQPCSMEPTIYLDTPMVPDSDSMVVFLLPICTQWQERSGVEPTALAGLLLRESVSPAAETRYERIGIFGLDHSQACTVCGIRSEESVSVEDALESMGREDIYLV</sequence>
<dbReference type="RefSeq" id="XP_016241947.1">
    <property type="nucleotide sequence ID" value="XM_016400406.1"/>
</dbReference>
<evidence type="ECO:0000313" key="2">
    <source>
        <dbReference type="Proteomes" id="UP000054466"/>
    </source>
</evidence>
<dbReference type="AlphaFoldDB" id="A0A0D1Z226"/>
<keyword evidence="2" id="KW-1185">Reference proteome</keyword>
<gene>
    <name evidence="1" type="ORF">PV07_12837</name>
</gene>
<name>A0A0D1Z226_9EURO</name>
<protein>
    <submittedName>
        <fullName evidence="1">Uncharacterized protein</fullName>
    </submittedName>
</protein>
<dbReference type="GeneID" id="27352031"/>
<organism evidence="1 2">
    <name type="scientific">Cladophialophora immunda</name>
    <dbReference type="NCBI Taxonomy" id="569365"/>
    <lineage>
        <taxon>Eukaryota</taxon>
        <taxon>Fungi</taxon>
        <taxon>Dikarya</taxon>
        <taxon>Ascomycota</taxon>
        <taxon>Pezizomycotina</taxon>
        <taxon>Eurotiomycetes</taxon>
        <taxon>Chaetothyriomycetidae</taxon>
        <taxon>Chaetothyriales</taxon>
        <taxon>Herpotrichiellaceae</taxon>
        <taxon>Cladophialophora</taxon>
    </lineage>
</organism>
<reference evidence="1 2" key="1">
    <citation type="submission" date="2015-01" db="EMBL/GenBank/DDBJ databases">
        <title>The Genome Sequence of Cladophialophora immunda CBS83496.</title>
        <authorList>
            <consortium name="The Broad Institute Genomics Platform"/>
            <person name="Cuomo C."/>
            <person name="de Hoog S."/>
            <person name="Gorbushina A."/>
            <person name="Stielow B."/>
            <person name="Teixiera M."/>
            <person name="Abouelleil A."/>
            <person name="Chapman S.B."/>
            <person name="Priest M."/>
            <person name="Young S.K."/>
            <person name="Wortman J."/>
            <person name="Nusbaum C."/>
            <person name="Birren B."/>
        </authorList>
    </citation>
    <scope>NUCLEOTIDE SEQUENCE [LARGE SCALE GENOMIC DNA]</scope>
    <source>
        <strain evidence="1 2">CBS 83496</strain>
    </source>
</reference>